<dbReference type="InterPro" id="IPR052416">
    <property type="entry name" value="GTF3C_component"/>
</dbReference>
<dbReference type="SUPFAM" id="SSF50978">
    <property type="entry name" value="WD40 repeat-like"/>
    <property type="match status" value="1"/>
</dbReference>
<comment type="caution">
    <text evidence="4">The sequence shown here is derived from an EMBL/GenBank/DDBJ whole genome shotgun (WGS) entry which is preliminary data.</text>
</comment>
<dbReference type="InterPro" id="IPR036322">
    <property type="entry name" value="WD40_repeat_dom_sf"/>
</dbReference>
<sequence length="409" mass="46242">IDGGCESLQPFESIAHKNNVFTLNTGIGPIQSLDWLSMPTAKCSLTHQYLAVGCSRSSLIPKHIYDEIYSYKNYIQIWKFDLSNVKTNLTPKHHQLICLIAINDSGAIWGLKWSPSCSSPSAYLAAGTSSGSIYLYKIFSEQYLSSTESTNKILSFYQAKKSIRLSLNDPNNLTQCLAIDWSQHDPYRLAACYSNGFIALFHVNTEAKHLIEIKSNQEKIIFPIRCFRTSYTPIRDIKFLSDSSNLVLTIANIAKRFTVWDFDDHHQHLIDIENSGTESAIRTLTGDLLCKLFNLNATVKSDRQEEVAKLNQEMGEPIFEQSSYTDLVDKYYLDANLCCDQKFVSKQDDFSKAGNHSLNALHKIRFNPNLGSYCWYAFGGESGLIFVLPLKQSSSNYAISIYEKENKST</sequence>
<dbReference type="EMBL" id="CAJOBJ010076968">
    <property type="protein sequence ID" value="CAF4484066.1"/>
    <property type="molecule type" value="Genomic_DNA"/>
</dbReference>
<keyword evidence="3" id="KW-0539">Nucleus</keyword>
<proteinExistence type="predicted"/>
<dbReference type="PANTHER" id="PTHR15052:SF2">
    <property type="entry name" value="GENERAL TRANSCRIPTION FACTOR 3C POLYPEPTIDE 2"/>
    <property type="match status" value="1"/>
</dbReference>
<dbReference type="InterPro" id="IPR001680">
    <property type="entry name" value="WD40_rpt"/>
</dbReference>
<keyword evidence="2" id="KW-0804">Transcription</keyword>
<organism evidence="4 5">
    <name type="scientific">Rotaria magnacalcarata</name>
    <dbReference type="NCBI Taxonomy" id="392030"/>
    <lineage>
        <taxon>Eukaryota</taxon>
        <taxon>Metazoa</taxon>
        <taxon>Spiralia</taxon>
        <taxon>Gnathifera</taxon>
        <taxon>Rotifera</taxon>
        <taxon>Eurotatoria</taxon>
        <taxon>Bdelloidea</taxon>
        <taxon>Philodinida</taxon>
        <taxon>Philodinidae</taxon>
        <taxon>Rotaria</taxon>
    </lineage>
</organism>
<evidence type="ECO:0000256" key="3">
    <source>
        <dbReference type="ARBA" id="ARBA00023242"/>
    </source>
</evidence>
<comment type="subcellular location">
    <subcellularLocation>
        <location evidence="1">Nucleus</location>
    </subcellularLocation>
</comment>
<dbReference type="GO" id="GO:0005634">
    <property type="term" value="C:nucleus"/>
    <property type="evidence" value="ECO:0007669"/>
    <property type="project" value="UniProtKB-SubCell"/>
</dbReference>
<evidence type="ECO:0000256" key="2">
    <source>
        <dbReference type="ARBA" id="ARBA00023163"/>
    </source>
</evidence>
<dbReference type="GO" id="GO:0006383">
    <property type="term" value="P:transcription by RNA polymerase III"/>
    <property type="evidence" value="ECO:0007669"/>
    <property type="project" value="TreeGrafter"/>
</dbReference>
<dbReference type="InterPro" id="IPR015943">
    <property type="entry name" value="WD40/YVTN_repeat-like_dom_sf"/>
</dbReference>
<evidence type="ECO:0000313" key="5">
    <source>
        <dbReference type="Proteomes" id="UP000681720"/>
    </source>
</evidence>
<protein>
    <submittedName>
        <fullName evidence="4">Uncharacterized protein</fullName>
    </submittedName>
</protein>
<gene>
    <name evidence="4" type="ORF">GIL414_LOCUS33945</name>
</gene>
<dbReference type="SMART" id="SM00320">
    <property type="entry name" value="WD40"/>
    <property type="match status" value="3"/>
</dbReference>
<dbReference type="GO" id="GO:0000127">
    <property type="term" value="C:transcription factor TFIIIC complex"/>
    <property type="evidence" value="ECO:0007669"/>
    <property type="project" value="TreeGrafter"/>
</dbReference>
<dbReference type="AlphaFoldDB" id="A0A8S2XAV7"/>
<dbReference type="PANTHER" id="PTHR15052">
    <property type="entry name" value="RNA POLYMERASE III TRANSCRIPTION INITIATION FACTOR COMPLEX SUBUNIT"/>
    <property type="match status" value="1"/>
</dbReference>
<evidence type="ECO:0000256" key="1">
    <source>
        <dbReference type="ARBA" id="ARBA00004123"/>
    </source>
</evidence>
<dbReference type="Proteomes" id="UP000681720">
    <property type="component" value="Unassembled WGS sequence"/>
</dbReference>
<reference evidence="4" key="1">
    <citation type="submission" date="2021-02" db="EMBL/GenBank/DDBJ databases">
        <authorList>
            <person name="Nowell W R."/>
        </authorList>
    </citation>
    <scope>NUCLEOTIDE SEQUENCE</scope>
</reference>
<dbReference type="Gene3D" id="2.130.10.10">
    <property type="entry name" value="YVTN repeat-like/Quinoprotein amine dehydrogenase"/>
    <property type="match status" value="1"/>
</dbReference>
<evidence type="ECO:0000313" key="4">
    <source>
        <dbReference type="EMBL" id="CAF4484066.1"/>
    </source>
</evidence>
<feature type="non-terminal residue" evidence="4">
    <location>
        <position position="1"/>
    </location>
</feature>
<name>A0A8S2XAV7_9BILA</name>
<accession>A0A8S2XAV7</accession>